<keyword evidence="1" id="KW-0472">Membrane</keyword>
<sequence>MDYIGGLTQMKIDKVMNILMIMMLLLIALYRNNVAVLSFSIVLFGIMSYTTYRMRTRWNVVTYIVLTLVLMIWNIYLWA</sequence>
<name>A0A117I3A4_PAEAM</name>
<reference evidence="3" key="2">
    <citation type="submission" date="2016-01" db="EMBL/GenBank/DDBJ databases">
        <title>Draft Genome Sequence of Paenibacillus amylolyticus Heshi-A3 that Was Isolated from Fermented Rice Bran with Aging Salted Mackerel, Which Was Named Heshiko as Traditional Fermented Seafood in Japan.</title>
        <authorList>
            <person name="Akuzawa S."/>
            <person name="Nakagawa J."/>
            <person name="Kanekatsu T."/>
            <person name="Kubota E."/>
            <person name="Ohtake R."/>
            <person name="Suzuki T."/>
            <person name="Kanesaki Y."/>
        </authorList>
    </citation>
    <scope>NUCLEOTIDE SEQUENCE [LARGE SCALE GENOMIC DNA]</scope>
    <source>
        <strain evidence="3">Heshi-A3</strain>
    </source>
</reference>
<dbReference type="AlphaFoldDB" id="A0A117I3A4"/>
<proteinExistence type="predicted"/>
<evidence type="ECO:0000256" key="1">
    <source>
        <dbReference type="SAM" id="Phobius"/>
    </source>
</evidence>
<feature type="transmembrane region" description="Helical" evidence="1">
    <location>
        <begin position="59"/>
        <end position="78"/>
    </location>
</feature>
<accession>A0A117I3A4</accession>
<keyword evidence="1" id="KW-0812">Transmembrane</keyword>
<feature type="transmembrane region" description="Helical" evidence="1">
    <location>
        <begin position="12"/>
        <end position="30"/>
    </location>
</feature>
<organism evidence="2 3">
    <name type="scientific">Paenibacillus amylolyticus</name>
    <dbReference type="NCBI Taxonomy" id="1451"/>
    <lineage>
        <taxon>Bacteria</taxon>
        <taxon>Bacillati</taxon>
        <taxon>Bacillota</taxon>
        <taxon>Bacilli</taxon>
        <taxon>Bacillales</taxon>
        <taxon>Paenibacillaceae</taxon>
        <taxon>Paenibacillus</taxon>
    </lineage>
</organism>
<reference evidence="2 3" key="1">
    <citation type="journal article" date="2016" name="Genome Announc.">
        <title>Draft Genome Sequence of Paenibacillus amylolyticus Heshi-A3, Isolated from Fermented Rice Bran in a Japanese Fermented Seafood Dish.</title>
        <authorList>
            <person name="Akuzawa S."/>
            <person name="Nagaoka J."/>
            <person name="Kanekatsu M."/>
            <person name="Kubota E."/>
            <person name="Ohtake R."/>
            <person name="Suzuki T."/>
            <person name="Kanesaki Y."/>
        </authorList>
    </citation>
    <scope>NUCLEOTIDE SEQUENCE [LARGE SCALE GENOMIC DNA]</scope>
    <source>
        <strain evidence="2 3">Heshi-A3</strain>
    </source>
</reference>
<comment type="caution">
    <text evidence="2">The sequence shown here is derived from an EMBL/GenBank/DDBJ whole genome shotgun (WGS) entry which is preliminary data.</text>
</comment>
<evidence type="ECO:0000313" key="3">
    <source>
        <dbReference type="Proteomes" id="UP000069697"/>
    </source>
</evidence>
<dbReference type="EMBL" id="BCNV01000007">
    <property type="protein sequence ID" value="GAS85025.1"/>
    <property type="molecule type" value="Genomic_DNA"/>
</dbReference>
<protein>
    <submittedName>
        <fullName evidence="2">Uncharacterized protein</fullName>
    </submittedName>
</protein>
<gene>
    <name evidence="2" type="ORF">PAHA3_5146</name>
</gene>
<evidence type="ECO:0000313" key="2">
    <source>
        <dbReference type="EMBL" id="GAS85025.1"/>
    </source>
</evidence>
<keyword evidence="1" id="KW-1133">Transmembrane helix</keyword>
<dbReference type="Proteomes" id="UP000069697">
    <property type="component" value="Unassembled WGS sequence"/>
</dbReference>